<reference evidence="3" key="2">
    <citation type="submission" date="2012-08" db="EMBL/GenBank/DDBJ databases">
        <title>Finished genome of Desulfosporosinus meridiei DSM 13257.</title>
        <authorList>
            <person name="Huntemann M."/>
            <person name="Wei C.-L."/>
            <person name="Han J."/>
            <person name="Detter J.C."/>
            <person name="Han C."/>
            <person name="Davenport K."/>
            <person name="Daligault H."/>
            <person name="Erkkila T."/>
            <person name="Gu W."/>
            <person name="Munk A.C.C."/>
            <person name="Teshima H."/>
            <person name="Xu Y."/>
            <person name="Chain P."/>
            <person name="Tapia R."/>
            <person name="Chen A."/>
            <person name="Krypides N."/>
            <person name="Mavromatis K."/>
            <person name="Markowitz V."/>
            <person name="Szeto E."/>
            <person name="Ivanova N."/>
            <person name="Mikhailova N."/>
            <person name="Ovchinnikova G."/>
            <person name="Pagani I."/>
            <person name="Pati A."/>
            <person name="Goodwin L."/>
            <person name="Peters L."/>
            <person name="Pitluck S."/>
            <person name="Woyke T."/>
            <person name="Pester M."/>
            <person name="Spring S."/>
            <person name="Ollivier B."/>
            <person name="Rattei T."/>
            <person name="Klenk H.-P."/>
            <person name="Wagner M."/>
            <person name="Loy A."/>
        </authorList>
    </citation>
    <scope>NUCLEOTIDE SEQUENCE [LARGE SCALE GENOMIC DNA]</scope>
    <source>
        <strain evidence="3">ATCC BAA-275 / DSM 13257 / NCIMB 13706 / S10</strain>
    </source>
</reference>
<keyword evidence="3" id="KW-1185">Reference proteome</keyword>
<dbReference type="EMBL" id="CP003629">
    <property type="protein sequence ID" value="AFQ42856.1"/>
    <property type="molecule type" value="Genomic_DNA"/>
</dbReference>
<dbReference type="KEGG" id="dmi:Desmer_0824"/>
<dbReference type="SUPFAM" id="SSF51726">
    <property type="entry name" value="UROD/MetE-like"/>
    <property type="match status" value="1"/>
</dbReference>
<dbReference type="AlphaFoldDB" id="J7IVY3"/>
<dbReference type="Proteomes" id="UP000005262">
    <property type="component" value="Chromosome"/>
</dbReference>
<dbReference type="GO" id="GO:0004853">
    <property type="term" value="F:uroporphyrinogen decarboxylase activity"/>
    <property type="evidence" value="ECO:0007669"/>
    <property type="project" value="InterPro"/>
</dbReference>
<evidence type="ECO:0000313" key="2">
    <source>
        <dbReference type="EMBL" id="AFQ42856.1"/>
    </source>
</evidence>
<protein>
    <submittedName>
        <fullName evidence="2">Uroporphyrinogen decarboxylase (URO-D)</fullName>
    </submittedName>
</protein>
<reference evidence="2 3" key="1">
    <citation type="journal article" date="2012" name="J. Bacteriol.">
        <title>Complete genome sequences of Desulfosporosinus orientis DSM765T, Desulfosporosinus youngiae DSM17734T, Desulfosporosinus meridiei DSM13257T, and Desulfosporosinus acidiphilus DSM22704T.</title>
        <authorList>
            <person name="Pester M."/>
            <person name="Brambilla E."/>
            <person name="Alazard D."/>
            <person name="Rattei T."/>
            <person name="Weinmaier T."/>
            <person name="Han J."/>
            <person name="Lucas S."/>
            <person name="Lapidus A."/>
            <person name="Cheng J.F."/>
            <person name="Goodwin L."/>
            <person name="Pitluck S."/>
            <person name="Peters L."/>
            <person name="Ovchinnikova G."/>
            <person name="Teshima H."/>
            <person name="Detter J.C."/>
            <person name="Han C.S."/>
            <person name="Tapia R."/>
            <person name="Land M.L."/>
            <person name="Hauser L."/>
            <person name="Kyrpides N.C."/>
            <person name="Ivanova N.N."/>
            <person name="Pagani I."/>
            <person name="Huntmann M."/>
            <person name="Wei C.L."/>
            <person name="Davenport K.W."/>
            <person name="Daligault H."/>
            <person name="Chain P.S."/>
            <person name="Chen A."/>
            <person name="Mavromatis K."/>
            <person name="Markowitz V."/>
            <person name="Szeto E."/>
            <person name="Mikhailova N."/>
            <person name="Pati A."/>
            <person name="Wagner M."/>
            <person name="Woyke T."/>
            <person name="Ollivier B."/>
            <person name="Klenk H.P."/>
            <person name="Spring S."/>
            <person name="Loy A."/>
        </authorList>
    </citation>
    <scope>NUCLEOTIDE SEQUENCE [LARGE SCALE GENOMIC DNA]</scope>
    <source>
        <strain evidence="3">ATCC BAA-275 / DSM 13257 / NCIMB 13706 / S10</strain>
    </source>
</reference>
<name>J7IVY3_DESMD</name>
<dbReference type="Gene3D" id="3.20.20.210">
    <property type="match status" value="1"/>
</dbReference>
<organism evidence="2 3">
    <name type="scientific">Desulfosporosinus meridiei (strain ATCC BAA-275 / DSM 13257 / KCTC 12902 / NCIMB 13706 / S10)</name>
    <dbReference type="NCBI Taxonomy" id="768704"/>
    <lineage>
        <taxon>Bacteria</taxon>
        <taxon>Bacillati</taxon>
        <taxon>Bacillota</taxon>
        <taxon>Clostridia</taxon>
        <taxon>Eubacteriales</taxon>
        <taxon>Desulfitobacteriaceae</taxon>
        <taxon>Desulfosporosinus</taxon>
    </lineage>
</organism>
<dbReference type="HOGENOM" id="CLU_054162_2_0_9"/>
<dbReference type="InterPro" id="IPR038071">
    <property type="entry name" value="UROD/MetE-like_sf"/>
</dbReference>
<sequence length="304" mass="33557">MSKINRILAATRFEKVDRIPKGEFNLEDGLIIELLGLKKRVTFNDRIEACERCKLDALAFSPSLSLNAENRVWEGIKQWRKETDFFIFAIIDGPFQGAAKLVTSFTDYLLAIAKGDSMIPELVSKAIAANVELGLQALASGANGIIIADDIAYQNGTFISPSALRKYFFPGLAEQVMVLRREKVPVFFHADGNLLSVLEDILYCGFDGLHSLDFSSLSDIKKVRMATANKLCLMGGYDLGWFEAENRAEKALQLLEATSPGEWGTGYIFGSSAGILGSTLKANQVLDVYQYVDNLLVKELGSKY</sequence>
<dbReference type="OrthoDB" id="5502042at2"/>
<accession>J7IVY3</accession>
<dbReference type="STRING" id="768704.Desmer_0824"/>
<dbReference type="RefSeq" id="WP_014901776.1">
    <property type="nucleotide sequence ID" value="NC_018515.1"/>
</dbReference>
<dbReference type="Pfam" id="PF01208">
    <property type="entry name" value="URO-D"/>
    <property type="match status" value="1"/>
</dbReference>
<dbReference type="InterPro" id="IPR000257">
    <property type="entry name" value="Uroporphyrinogen_deCOase"/>
</dbReference>
<proteinExistence type="predicted"/>
<gene>
    <name evidence="2" type="ordered locus">Desmer_0824</name>
</gene>
<evidence type="ECO:0000259" key="1">
    <source>
        <dbReference type="Pfam" id="PF01208"/>
    </source>
</evidence>
<evidence type="ECO:0000313" key="3">
    <source>
        <dbReference type="Proteomes" id="UP000005262"/>
    </source>
</evidence>
<dbReference type="eggNOG" id="COG0407">
    <property type="taxonomic scope" value="Bacteria"/>
</dbReference>
<feature type="domain" description="Uroporphyrinogen decarboxylase (URO-D)" evidence="1">
    <location>
        <begin position="72"/>
        <end position="279"/>
    </location>
</feature>
<dbReference type="InterPro" id="IPR052024">
    <property type="entry name" value="Methanogen_methyltrans"/>
</dbReference>
<dbReference type="PANTHER" id="PTHR47099">
    <property type="entry name" value="METHYLCOBAMIDE:COM METHYLTRANSFERASE MTBA"/>
    <property type="match status" value="1"/>
</dbReference>
<dbReference type="GO" id="GO:0006779">
    <property type="term" value="P:porphyrin-containing compound biosynthetic process"/>
    <property type="evidence" value="ECO:0007669"/>
    <property type="project" value="InterPro"/>
</dbReference>
<dbReference type="PANTHER" id="PTHR47099:SF1">
    <property type="entry name" value="METHYLCOBAMIDE:COM METHYLTRANSFERASE MTBA"/>
    <property type="match status" value="1"/>
</dbReference>